<dbReference type="PANTHER" id="PTHR21636:SF2">
    <property type="entry name" value="PROTEIN DOK-7"/>
    <property type="match status" value="1"/>
</dbReference>
<dbReference type="Gene3D" id="2.30.29.30">
    <property type="entry name" value="Pleckstrin-homology domain (PH domain)/Phosphotyrosine-binding domain (PTB)"/>
    <property type="match status" value="2"/>
</dbReference>
<feature type="compositionally biased region" description="Basic and acidic residues" evidence="1">
    <location>
        <begin position="629"/>
        <end position="646"/>
    </location>
</feature>
<dbReference type="SMART" id="SM01244">
    <property type="entry name" value="IRS"/>
    <property type="match status" value="1"/>
</dbReference>
<gene>
    <name evidence="4" type="primary">DOK7_1</name>
    <name evidence="4" type="ORF">g.88352</name>
</gene>
<name>A0A146LWX6_LYGHE</name>
<proteinExistence type="predicted"/>
<evidence type="ECO:0000259" key="2">
    <source>
        <dbReference type="PROSITE" id="PS50003"/>
    </source>
</evidence>
<feature type="compositionally biased region" description="Polar residues" evidence="1">
    <location>
        <begin position="653"/>
        <end position="662"/>
    </location>
</feature>
<dbReference type="InterPro" id="IPR011993">
    <property type="entry name" value="PH-like_dom_sf"/>
</dbReference>
<dbReference type="InterPro" id="IPR001849">
    <property type="entry name" value="PH_domain"/>
</dbReference>
<organism evidence="4">
    <name type="scientific">Lygus hesperus</name>
    <name type="common">Western plant bug</name>
    <dbReference type="NCBI Taxonomy" id="30085"/>
    <lineage>
        <taxon>Eukaryota</taxon>
        <taxon>Metazoa</taxon>
        <taxon>Ecdysozoa</taxon>
        <taxon>Arthropoda</taxon>
        <taxon>Hexapoda</taxon>
        <taxon>Insecta</taxon>
        <taxon>Pterygota</taxon>
        <taxon>Neoptera</taxon>
        <taxon>Paraneoptera</taxon>
        <taxon>Hemiptera</taxon>
        <taxon>Heteroptera</taxon>
        <taxon>Panheteroptera</taxon>
        <taxon>Cimicomorpha</taxon>
        <taxon>Miridae</taxon>
        <taxon>Mirini</taxon>
        <taxon>Lygus</taxon>
    </lineage>
</organism>
<dbReference type="GO" id="GO:0019901">
    <property type="term" value="F:protein kinase binding"/>
    <property type="evidence" value="ECO:0007669"/>
    <property type="project" value="InterPro"/>
</dbReference>
<dbReference type="PROSITE" id="PS51064">
    <property type="entry name" value="IRS_PTB"/>
    <property type="match status" value="1"/>
</dbReference>
<dbReference type="EMBL" id="GDHC01007463">
    <property type="protein sequence ID" value="JAQ11166.1"/>
    <property type="molecule type" value="Transcribed_RNA"/>
</dbReference>
<dbReference type="InterPro" id="IPR037746">
    <property type="entry name" value="Dok-7"/>
</dbReference>
<evidence type="ECO:0000313" key="4">
    <source>
        <dbReference type="EMBL" id="JAQ11166.1"/>
    </source>
</evidence>
<evidence type="ECO:0000259" key="3">
    <source>
        <dbReference type="PROSITE" id="PS51064"/>
    </source>
</evidence>
<feature type="region of interest" description="Disordered" evidence="1">
    <location>
        <begin position="626"/>
        <end position="671"/>
    </location>
</feature>
<feature type="compositionally biased region" description="Low complexity" evidence="1">
    <location>
        <begin position="393"/>
        <end position="410"/>
    </location>
</feature>
<dbReference type="GO" id="GO:0007528">
    <property type="term" value="P:neuromuscular junction development"/>
    <property type="evidence" value="ECO:0007669"/>
    <property type="project" value="TreeGrafter"/>
</dbReference>
<dbReference type="InterPro" id="IPR037747">
    <property type="entry name" value="Dok-7_PH"/>
</dbReference>
<feature type="region of interest" description="Disordered" evidence="1">
    <location>
        <begin position="891"/>
        <end position="933"/>
    </location>
</feature>
<feature type="region of interest" description="Disordered" evidence="1">
    <location>
        <begin position="788"/>
        <end position="853"/>
    </location>
</feature>
<feature type="domain" description="IRS-type PTB" evidence="3">
    <location>
        <begin position="142"/>
        <end position="247"/>
    </location>
</feature>
<dbReference type="AlphaFoldDB" id="A0A146LWX6"/>
<dbReference type="SMART" id="SM00233">
    <property type="entry name" value="PH"/>
    <property type="match status" value="1"/>
</dbReference>
<feature type="region of interest" description="Disordered" evidence="1">
    <location>
        <begin position="237"/>
        <end position="267"/>
    </location>
</feature>
<dbReference type="PANTHER" id="PTHR21636">
    <property type="entry name" value="PROTEIN DOK-7"/>
    <property type="match status" value="1"/>
</dbReference>
<dbReference type="CDD" id="cd14677">
    <property type="entry name" value="PH_DOK7"/>
    <property type="match status" value="1"/>
</dbReference>
<accession>A0A146LWX6</accession>
<feature type="compositionally biased region" description="Low complexity" evidence="1">
    <location>
        <begin position="916"/>
        <end position="929"/>
    </location>
</feature>
<feature type="domain" description="PH" evidence="2">
    <location>
        <begin position="38"/>
        <end position="143"/>
    </location>
</feature>
<protein>
    <submittedName>
        <fullName evidence="4">Protein Dok-7</fullName>
    </submittedName>
</protein>
<feature type="compositionally biased region" description="Low complexity" evidence="1">
    <location>
        <begin position="1110"/>
        <end position="1122"/>
    </location>
</feature>
<dbReference type="SUPFAM" id="SSF50729">
    <property type="entry name" value="PH domain-like"/>
    <property type="match status" value="2"/>
</dbReference>
<dbReference type="PROSITE" id="PS50003">
    <property type="entry name" value="PH_DOMAIN"/>
    <property type="match status" value="1"/>
</dbReference>
<evidence type="ECO:0000256" key="1">
    <source>
        <dbReference type="SAM" id="MobiDB-lite"/>
    </source>
</evidence>
<feature type="compositionally biased region" description="Basic and acidic residues" evidence="1">
    <location>
        <begin position="793"/>
        <end position="802"/>
    </location>
</feature>
<feature type="non-terminal residue" evidence="4">
    <location>
        <position position="1"/>
    </location>
</feature>
<sequence length="1122" mass="123340">ATRPVHWWRNPRLSSRRRSSRCVFSDRRLSTCRMVDTNTVIEGSVKFRDGKKWKSRWCVMRKLSPVADCLHLQLYRDSKDRYKQGQTKASLSLQHFLGVETGFTLDKESNTIAILCQDVTVVLAFDTRERLIQWQVKIANNLGEDQQFLVQISSAPPKAKIASGPARLHVQEYRFCMTLGVPPRLVGIWEISKLRRYGVVESRFCFEGGSRCGKGEGLYVLITDQGEDITKTLQAASEGKMTARRRPASRNMSVMDSPRKCSTRMSSTAGDTMSLCQRSIADSMECQSICRSVMTNADDNVWPSSETTGPVSDFGDTASVGDFHDPHHPQDCGNWSVERCASCISKLGAMSMSRSSTAGHTPGNGFSPAWVMETSITSLGGGGGRERANTNPGSSAMSVSSHDSGSDYSVPRLQAANDSWSCRGPSPCECDGPPTRPPKSDQVKQTAASASAAPRKKPPMPLPHHNYGNYDVPKSIFPVNAQEEKKPSIARCSNGGVETVAGEYYDTPKALKECLAYSNYDRPPSIHPGQVMSGGPGWCLAGAHQTMAGAHQTRVVLEEDRGCPCRRLVCWPSNWISLPYCRRGNSVENTSVHLQRVKLNGEGKMPIVNNASGLAIYATIDKSKKTKYKKEEESKEDKENEHKESDVEMVDGPNSNYVNVEPTSDKEAAPRTEIQANYENLDFAQSLEYYENSKDVLQRAGISKEELPGFCMDKNGVKFCTKCGHACAELRAAKNADDYLMMEPQNQKPPNKHPGYLPMHPSAKSESGKSWDMKSRIARGLNDRAASIPSLVDRSRRSDSDMRVPGSAMLGMNHPQSANSSPYLMRRNPIAVTRKRSSSADSTRYDDDEVTLRCSQETVDSLPRPEEEADANGSVQSVVEANDSLRSVIESVSQDSTAPVPVRRSSSVPCKPANRDSSSSNDSGVSTGSLKHRGGDFAEFELPLTTSMSSRRHLLSQALHASQDCCLHASLPRRSKSSDPLKELSFQFPRVKVPAKSSSAEAEIPICHNKREPKEYSSPNSDGAIVVPYIDSRSTSSGTSDMSDYIETLSMSSHSSSDTPDSLRLGRVAVTTLRPRSGKEYHKIDRYILEDVKMKGLNTMITTVPEKSESPSPGYMSSSPAN</sequence>
<feature type="region of interest" description="Disordered" evidence="1">
    <location>
        <begin position="377"/>
        <end position="465"/>
    </location>
</feature>
<dbReference type="Pfam" id="PF02174">
    <property type="entry name" value="IRS"/>
    <property type="match status" value="1"/>
</dbReference>
<dbReference type="InterPro" id="IPR002404">
    <property type="entry name" value="IRS_PTB"/>
</dbReference>
<reference evidence="4" key="1">
    <citation type="journal article" date="2016" name="Gigascience">
        <title>De novo construction of an expanded transcriptome assembly for the western tarnished plant bug, Lygus hesperus.</title>
        <authorList>
            <person name="Tassone E.E."/>
            <person name="Geib S.M."/>
            <person name="Hall B."/>
            <person name="Fabrick J.A."/>
            <person name="Brent C.S."/>
            <person name="Hull J.J."/>
        </authorList>
    </citation>
    <scope>NUCLEOTIDE SEQUENCE</scope>
</reference>
<feature type="region of interest" description="Disordered" evidence="1">
    <location>
        <begin position="1102"/>
        <end position="1122"/>
    </location>
</feature>